<dbReference type="PANTHER" id="PTHR47117">
    <property type="entry name" value="STAR-RELATED LIPID TRANSFER PROTEIN 9"/>
    <property type="match status" value="1"/>
</dbReference>
<evidence type="ECO:0000256" key="3">
    <source>
        <dbReference type="PROSITE-ProRule" id="PRU00283"/>
    </source>
</evidence>
<dbReference type="GO" id="GO:0005524">
    <property type="term" value="F:ATP binding"/>
    <property type="evidence" value="ECO:0007669"/>
    <property type="project" value="UniProtKB-UniRule"/>
</dbReference>
<evidence type="ECO:0000259" key="5">
    <source>
        <dbReference type="PROSITE" id="PS50067"/>
    </source>
</evidence>
<reference evidence="6 7" key="1">
    <citation type="journal article" date="2017" name="Genome Biol. Evol.">
        <title>Phytophthora megakarya and P. palmivora, closely related causal agents of cacao black pod rot, underwent increases in genome sizes and gene numbers by different mechanisms.</title>
        <authorList>
            <person name="Ali S.S."/>
            <person name="Shao J."/>
            <person name="Lary D.J."/>
            <person name="Kronmiller B."/>
            <person name="Shen D."/>
            <person name="Strem M.D."/>
            <person name="Amoako-Attah I."/>
            <person name="Akrofi A.Y."/>
            <person name="Begoude B.A."/>
            <person name="Ten Hoopen G.M."/>
            <person name="Coulibaly K."/>
            <person name="Kebe B.I."/>
            <person name="Melnick R.L."/>
            <person name="Guiltinan M.J."/>
            <person name="Tyler B.M."/>
            <person name="Meinhardt L.W."/>
            <person name="Bailey B.A."/>
        </authorList>
    </citation>
    <scope>NUCLEOTIDE SEQUENCE [LARGE SCALE GENOMIC DNA]</scope>
    <source>
        <strain evidence="7">sbr112.9</strain>
    </source>
</reference>
<dbReference type="GO" id="GO:0007018">
    <property type="term" value="P:microtubule-based movement"/>
    <property type="evidence" value="ECO:0007669"/>
    <property type="project" value="InterPro"/>
</dbReference>
<dbReference type="InterPro" id="IPR001752">
    <property type="entry name" value="Kinesin_motor_dom"/>
</dbReference>
<dbReference type="Pfam" id="PF00225">
    <property type="entry name" value="Kinesin"/>
    <property type="match status" value="1"/>
</dbReference>
<comment type="similarity">
    <text evidence="3">Belongs to the TRAFAC class myosin-kinesin ATPase superfamily. Kinesin family.</text>
</comment>
<organism evidence="6 7">
    <name type="scientific">Phytophthora palmivora</name>
    <dbReference type="NCBI Taxonomy" id="4796"/>
    <lineage>
        <taxon>Eukaryota</taxon>
        <taxon>Sar</taxon>
        <taxon>Stramenopiles</taxon>
        <taxon>Oomycota</taxon>
        <taxon>Peronosporomycetes</taxon>
        <taxon>Peronosporales</taxon>
        <taxon>Peronosporaceae</taxon>
        <taxon>Phytophthora</taxon>
    </lineage>
</organism>
<dbReference type="SMART" id="SM00129">
    <property type="entry name" value="KISc"/>
    <property type="match status" value="1"/>
</dbReference>
<evidence type="ECO:0000313" key="6">
    <source>
        <dbReference type="EMBL" id="POM74020.1"/>
    </source>
</evidence>
<dbReference type="InterPro" id="IPR019821">
    <property type="entry name" value="Kinesin_motor_CS"/>
</dbReference>
<dbReference type="PROSITE" id="PS50067">
    <property type="entry name" value="KINESIN_MOTOR_2"/>
    <property type="match status" value="1"/>
</dbReference>
<dbReference type="PROSITE" id="PS00411">
    <property type="entry name" value="KINESIN_MOTOR_1"/>
    <property type="match status" value="1"/>
</dbReference>
<accession>A0A2P4Y881</accession>
<feature type="coiled-coil region" evidence="4">
    <location>
        <begin position="1171"/>
        <end position="1265"/>
    </location>
</feature>
<evidence type="ECO:0000256" key="2">
    <source>
        <dbReference type="ARBA" id="ARBA00022840"/>
    </source>
</evidence>
<evidence type="ECO:0000256" key="1">
    <source>
        <dbReference type="ARBA" id="ARBA00022741"/>
    </source>
</evidence>
<dbReference type="Proteomes" id="UP000237271">
    <property type="component" value="Unassembled WGS sequence"/>
</dbReference>
<feature type="domain" description="Kinesin motor" evidence="5">
    <location>
        <begin position="1"/>
        <end position="316"/>
    </location>
</feature>
<comment type="caution">
    <text evidence="6">The sequence shown here is derived from an EMBL/GenBank/DDBJ whole genome shotgun (WGS) entry which is preliminary data.</text>
</comment>
<evidence type="ECO:0000313" key="7">
    <source>
        <dbReference type="Proteomes" id="UP000237271"/>
    </source>
</evidence>
<dbReference type="GO" id="GO:0003777">
    <property type="term" value="F:microtubule motor activity"/>
    <property type="evidence" value="ECO:0007669"/>
    <property type="project" value="InterPro"/>
</dbReference>
<keyword evidence="1 3" id="KW-0547">Nucleotide-binding</keyword>
<dbReference type="GO" id="GO:0008017">
    <property type="term" value="F:microtubule binding"/>
    <property type="evidence" value="ECO:0007669"/>
    <property type="project" value="InterPro"/>
</dbReference>
<feature type="binding site" evidence="3">
    <location>
        <begin position="66"/>
        <end position="73"/>
    </location>
    <ligand>
        <name>ATP</name>
        <dbReference type="ChEBI" id="CHEBI:30616"/>
    </ligand>
</feature>
<protein>
    <submittedName>
        <fullName evidence="6">Kinesin</fullName>
    </submittedName>
</protein>
<proteinExistence type="inferred from homology"/>
<keyword evidence="4" id="KW-0175">Coiled coil</keyword>
<dbReference type="SUPFAM" id="SSF52540">
    <property type="entry name" value="P-loop containing nucleoside triphosphate hydrolases"/>
    <property type="match status" value="1"/>
</dbReference>
<keyword evidence="7" id="KW-1185">Reference proteome</keyword>
<name>A0A2P4Y881_9STRA</name>
<keyword evidence="2 3" id="KW-0067">ATP-binding</keyword>
<dbReference type="EMBL" id="NCKW01004948">
    <property type="protein sequence ID" value="POM74020.1"/>
    <property type="molecule type" value="Genomic_DNA"/>
</dbReference>
<dbReference type="Gene3D" id="3.40.850.10">
    <property type="entry name" value="Kinesin motor domain"/>
    <property type="match status" value="1"/>
</dbReference>
<evidence type="ECO:0000256" key="4">
    <source>
        <dbReference type="SAM" id="Coils"/>
    </source>
</evidence>
<sequence length="1590" mass="177525">MKSTRTDAPTFPAQFTQEFKFDCSFWSAANLHSRQGDTQNSIYNELGVLAVQTVLQGHNCSVFAYGQAGAGKTYTMMGSGEQRRGLIPRILQGIFAEVEGGKRSGNTCSIVMSYVEIYDERVYDLLSQASTKTSLKVREHPEDGAFVERAQRAHVTNYTQALEMIEEGNRTRSMTSMHNNCRSHTVVILSLTQRGPRSLEMVRSSKICMVDLAGSERVDHGASGARLREVASVNRSLTTLADVVGALAKRKSNRSMDNSQQQKTFVPYRNSVLTRLLKESLGGRSKIIMIGVISPCSAHYEDSIATLRYIERAKSVNNTVRFQADTNGDMTQRFLGDTNALKSKLCVANEASIPPTISNACCGSPETNDECLNSELLDLRLCSDTKAGSNLRIASLDLNMEEISDAVVDVHSRKSVFLVKMPVGFGDYEHSIGKVLRESLILLKLVGIRRRWQTLRQCRAFDQWRKLVCLDATTSKKKLAMNNVMCGQTESFKSIGRKPNCPPLPTHLRSSEIRSGGQVHDVVETVAATDAICCSVVQDFLFPHQRDPPELLTQQSNNAASASLLELLASSSEFDRCEGSYELNEDYANCQHQLEELASPEGCKLSSVIDINAIGWTNALRVDNGGTLPLLSPQLHDEKNLVHSTLIHSTLSLCVDSIDLARRALGPSMCKLHFRSTGSGTGVECELLRYLDKRFLMITRILEDLVATPHLQNDDLRQIPSRSTCEILETMIGEFCLQIIVRLCDQLPSASSACVAGRLQLEAQLEHFSDGLKRKFLPEIARSGDNPDSTTNVAFYVATEMLVMTERIKLVWNLAGYQKRERLVQAQALEATAINDRKKAARIAALEERNSELSARCDTLLAASTRPDGSIIKELDLDCSNRIRLRDDEAHSAIVLDGFGNKYDGNVAPRRNDDILVEEVARTREVQAQNDKLLCRIATLKHTLATRSARVAELEAENCCLNSELQIIKVNGIQSANFVNSMDAPVYKLQKELENSLNTAQELESQLVEFKRINVEQTSDLESAKTLFLCEKARKKVDGHVALLRRQIDEAETENLLKATAIENLEFSLSKAQTQREIAGMLAEDSTCKQQLQTNQMFVLETQICKAEQRLLELESSLTATVQERDENILLHSQTEDALVSAIGREKILQDQLDGISKRELKELTCVRTQLHDSTLELASLREELTELLDHSTLQSATIETLKLEQSELRRNVQELEVERDELLLRCQTEQDTSEQKEIVCQVIAQQYAETLSKVERQLETERLECMTANEILQRQKYAFQELQALEHLIRMDNCSTIRDLKEQVETLSAETRALNQKLTTNAIVMEAVRTAAAAQIQELEDQSKLSISKHKEIARIATENLQECRVDLQAITRRWIQAQVQCGLLRICAERLGGYLSEAKESCMMQLADVESSRLGYDTVCVSTHATSSTELTVSEHLNNLDAWFDEVISGKTETTISVSTIPENTDAARSSLLKTLTDLGDLTNELLVVCEGTSGADTYSHKSPTRKKNLVHRGKGGLELKSKDLNENVLNSDLNVETQKVTRQEKTSDEVIELRKIVTKLKEALEAKDDMLLFLDGKVRRLEQGTQV</sequence>
<gene>
    <name evidence="6" type="ORF">PHPALM_9074</name>
</gene>
<dbReference type="InterPro" id="IPR036961">
    <property type="entry name" value="Kinesin_motor_dom_sf"/>
</dbReference>
<dbReference type="InterPro" id="IPR027417">
    <property type="entry name" value="P-loop_NTPase"/>
</dbReference>
<dbReference type="PRINTS" id="PR00380">
    <property type="entry name" value="KINESINHEAVY"/>
</dbReference>
<feature type="coiled-coil region" evidence="4">
    <location>
        <begin position="986"/>
        <end position="1054"/>
    </location>
</feature>
<keyword evidence="3" id="KW-0505">Motor protein</keyword>
<dbReference type="OrthoDB" id="117305at2759"/>